<dbReference type="CDD" id="cd03235">
    <property type="entry name" value="ABC_Metallic_Cations"/>
    <property type="match status" value="1"/>
</dbReference>
<dbReference type="RefSeq" id="WP_024464089.1">
    <property type="nucleotide sequence ID" value="NZ_CP062939.1"/>
</dbReference>
<evidence type="ECO:0000256" key="2">
    <source>
        <dbReference type="ARBA" id="ARBA00022448"/>
    </source>
</evidence>
<feature type="domain" description="ABC transporter" evidence="6">
    <location>
        <begin position="12"/>
        <end position="244"/>
    </location>
</feature>
<proteinExistence type="inferred from homology"/>
<evidence type="ECO:0000256" key="5">
    <source>
        <dbReference type="SAM" id="MobiDB-lite"/>
    </source>
</evidence>
<feature type="compositionally biased region" description="Polar residues" evidence="5">
    <location>
        <begin position="273"/>
        <end position="284"/>
    </location>
</feature>
<dbReference type="EC" id="3.6.3.31" evidence="7"/>
<evidence type="ECO:0000313" key="7">
    <source>
        <dbReference type="EMBL" id="KFJ05193.1"/>
    </source>
</evidence>
<dbReference type="SUPFAM" id="SSF52540">
    <property type="entry name" value="P-loop containing nucleoside triphosphate hydrolases"/>
    <property type="match status" value="1"/>
</dbReference>
<dbReference type="GO" id="GO:0005524">
    <property type="term" value="F:ATP binding"/>
    <property type="evidence" value="ECO:0007669"/>
    <property type="project" value="UniProtKB-KW"/>
</dbReference>
<dbReference type="GO" id="GO:0016887">
    <property type="term" value="F:ATP hydrolysis activity"/>
    <property type="evidence" value="ECO:0007669"/>
    <property type="project" value="InterPro"/>
</dbReference>
<protein>
    <submittedName>
        <fullName evidence="7">ABC transporter</fullName>
        <ecNumber evidence="7">3.6.3.31</ecNumber>
    </submittedName>
</protein>
<dbReference type="AlphaFoldDB" id="A0A087EBP2"/>
<dbReference type="SMART" id="SM00382">
    <property type="entry name" value="AAA"/>
    <property type="match status" value="1"/>
</dbReference>
<evidence type="ECO:0000256" key="3">
    <source>
        <dbReference type="ARBA" id="ARBA00022741"/>
    </source>
</evidence>
<gene>
    <name evidence="7" type="ORF">BISU_1311</name>
</gene>
<dbReference type="InterPro" id="IPR027417">
    <property type="entry name" value="P-loop_NTPase"/>
</dbReference>
<dbReference type="InterPro" id="IPR003593">
    <property type="entry name" value="AAA+_ATPase"/>
</dbReference>
<comment type="caution">
    <text evidence="7">The sequence shown here is derived from an EMBL/GenBank/DDBJ whole genome shotgun (WGS) entry which is preliminary data.</text>
</comment>
<comment type="similarity">
    <text evidence="1">Belongs to the ABC transporter superfamily.</text>
</comment>
<reference evidence="7 8" key="1">
    <citation type="submission" date="2014-03" db="EMBL/GenBank/DDBJ databases">
        <title>Genomics of Bifidobacteria.</title>
        <authorList>
            <person name="Ventura M."/>
            <person name="Milani C."/>
            <person name="Lugli G.A."/>
        </authorList>
    </citation>
    <scope>NUCLEOTIDE SEQUENCE [LARGE SCALE GENOMIC DNA]</scope>
    <source>
        <strain evidence="7 8">LMG 11597</strain>
    </source>
</reference>
<dbReference type="PROSITE" id="PS50893">
    <property type="entry name" value="ABC_TRANSPORTER_2"/>
    <property type="match status" value="1"/>
</dbReference>
<dbReference type="Proteomes" id="UP000029055">
    <property type="component" value="Unassembled WGS sequence"/>
</dbReference>
<evidence type="ECO:0000313" key="8">
    <source>
        <dbReference type="Proteomes" id="UP000029055"/>
    </source>
</evidence>
<dbReference type="PANTHER" id="PTHR42734:SF17">
    <property type="entry name" value="METAL TRANSPORT SYSTEM ATP-BINDING PROTEIN TM_0124-RELATED"/>
    <property type="match status" value="1"/>
</dbReference>
<dbReference type="eggNOG" id="COG1121">
    <property type="taxonomic scope" value="Bacteria"/>
</dbReference>
<dbReference type="EMBL" id="JGZR01000001">
    <property type="protein sequence ID" value="KFJ05193.1"/>
    <property type="molecule type" value="Genomic_DNA"/>
</dbReference>
<evidence type="ECO:0000256" key="1">
    <source>
        <dbReference type="ARBA" id="ARBA00005417"/>
    </source>
</evidence>
<organism evidence="7 8">
    <name type="scientific">Bifidobacterium subtile</name>
    <dbReference type="NCBI Taxonomy" id="77635"/>
    <lineage>
        <taxon>Bacteria</taxon>
        <taxon>Bacillati</taxon>
        <taxon>Actinomycetota</taxon>
        <taxon>Actinomycetes</taxon>
        <taxon>Bifidobacteriales</taxon>
        <taxon>Bifidobacteriaceae</taxon>
        <taxon>Bifidobacterium</taxon>
    </lineage>
</organism>
<dbReference type="InterPro" id="IPR003439">
    <property type="entry name" value="ABC_transporter-like_ATP-bd"/>
</dbReference>
<evidence type="ECO:0000256" key="4">
    <source>
        <dbReference type="ARBA" id="ARBA00022840"/>
    </source>
</evidence>
<keyword evidence="3" id="KW-0547">Nucleotide-binding</keyword>
<keyword evidence="4" id="KW-0067">ATP-binding</keyword>
<accession>A0A087EBP2</accession>
<dbReference type="PANTHER" id="PTHR42734">
    <property type="entry name" value="METAL TRANSPORT SYSTEM ATP-BINDING PROTEIN TM_0124-RELATED"/>
    <property type="match status" value="1"/>
</dbReference>
<keyword evidence="2" id="KW-0813">Transport</keyword>
<evidence type="ECO:0000259" key="6">
    <source>
        <dbReference type="PROSITE" id="PS50893"/>
    </source>
</evidence>
<dbReference type="InterPro" id="IPR017871">
    <property type="entry name" value="ABC_transporter-like_CS"/>
</dbReference>
<dbReference type="InterPro" id="IPR050153">
    <property type="entry name" value="Metal_Ion_Import_ABC"/>
</dbReference>
<dbReference type="PROSITE" id="PS00211">
    <property type="entry name" value="ABC_TRANSPORTER_1"/>
    <property type="match status" value="1"/>
</dbReference>
<feature type="region of interest" description="Disordered" evidence="5">
    <location>
        <begin position="261"/>
        <end position="291"/>
    </location>
</feature>
<dbReference type="STRING" id="77635.BISU_1311"/>
<dbReference type="Pfam" id="PF00005">
    <property type="entry name" value="ABC_tran"/>
    <property type="match status" value="1"/>
</dbReference>
<keyword evidence="7" id="KW-0378">Hydrolase</keyword>
<name>A0A087EBP2_9BIFI</name>
<dbReference type="Gene3D" id="3.40.50.300">
    <property type="entry name" value="P-loop containing nucleotide triphosphate hydrolases"/>
    <property type="match status" value="1"/>
</dbReference>
<dbReference type="OrthoDB" id="3282096at2"/>
<sequence>MKPTDDTNRPLLNISGLRVSLGGRSILNGIDLNVARGEFVGLIGSNGAGKTTLLKTILGDITPLEGSVDVLGHKGTRTGEIGYVPQKIALDPDLPLLAKDFVALGLDGHRLGVSLRGRHFWERVEHALEGVGALEYADRPVGRLSGGQQQRIMIAAAIVADPALLLLDEPLANLDPANSADIVVLLDHIRNANGIGIILSAHDINPLLGVLDRVVYLAQGRSAFGRTDEVIRTDALSDLYQHPITVLRTQGRIVVLADEGGEPGHHAAEYSGAENSESAETQEGGSPDGRL</sequence>
<keyword evidence="8" id="KW-1185">Reference proteome</keyword>